<dbReference type="EMBL" id="BK015411">
    <property type="protein sequence ID" value="DAE05475.1"/>
    <property type="molecule type" value="Genomic_DNA"/>
</dbReference>
<accession>A0A8S5PGA9</accession>
<evidence type="ECO:0000313" key="1">
    <source>
        <dbReference type="EMBL" id="DAE05475.1"/>
    </source>
</evidence>
<sequence length="199" mass="23867">MKHDFLYIEVDSLSLFDEENQRFIDRPKQKVEFRYTLKNLDEWESKHKKRFLDNKDLTDDELLDFIKIMCTDKNFDFNRLDVDQYNRIIQYVYKDVPSATVLPKSKKKSKAGQRQSVFTSEILYAHMAINGIPFEWENRNLNKLMLLINTVNSLQSPPEKMSKTEAMDEQRSIIEQRRAEEARLYKEMEEKEKQNANNI</sequence>
<proteinExistence type="predicted"/>
<name>A0A8S5PGA9_9CAUD</name>
<reference evidence="1" key="1">
    <citation type="journal article" date="2021" name="Proc. Natl. Acad. Sci. U.S.A.">
        <title>A Catalog of Tens of Thousands of Viruses from Human Metagenomes Reveals Hidden Associations with Chronic Diseases.</title>
        <authorList>
            <person name="Tisza M.J."/>
            <person name="Buck C.B."/>
        </authorList>
    </citation>
    <scope>NUCLEOTIDE SEQUENCE</scope>
    <source>
        <strain evidence="1">CtLOE2</strain>
    </source>
</reference>
<protein>
    <submittedName>
        <fullName evidence="1">Uncharacterized protein</fullName>
    </submittedName>
</protein>
<organism evidence="1">
    <name type="scientific">Siphoviridae sp. ctLOE2</name>
    <dbReference type="NCBI Taxonomy" id="2825454"/>
    <lineage>
        <taxon>Viruses</taxon>
        <taxon>Duplodnaviria</taxon>
        <taxon>Heunggongvirae</taxon>
        <taxon>Uroviricota</taxon>
        <taxon>Caudoviricetes</taxon>
    </lineage>
</organism>